<feature type="compositionally biased region" description="Polar residues" evidence="1">
    <location>
        <begin position="37"/>
        <end position="48"/>
    </location>
</feature>
<feature type="compositionally biased region" description="Basic and acidic residues" evidence="1">
    <location>
        <begin position="53"/>
        <end position="62"/>
    </location>
</feature>
<dbReference type="Gene3D" id="2.40.70.10">
    <property type="entry name" value="Acid Proteases"/>
    <property type="match status" value="1"/>
</dbReference>
<dbReference type="EMBL" id="OZ035841">
    <property type="protein sequence ID" value="CAL1590052.1"/>
    <property type="molecule type" value="Genomic_DNA"/>
</dbReference>
<evidence type="ECO:0000256" key="1">
    <source>
        <dbReference type="SAM" id="MobiDB-lite"/>
    </source>
</evidence>
<dbReference type="SUPFAM" id="SSF50630">
    <property type="entry name" value="Acid proteases"/>
    <property type="match status" value="1"/>
</dbReference>
<feature type="region of interest" description="Disordered" evidence="1">
    <location>
        <begin position="1"/>
        <end position="156"/>
    </location>
</feature>
<evidence type="ECO:0008006" key="4">
    <source>
        <dbReference type="Google" id="ProtNLM"/>
    </source>
</evidence>
<evidence type="ECO:0000313" key="2">
    <source>
        <dbReference type="EMBL" id="CAL1590052.1"/>
    </source>
</evidence>
<feature type="region of interest" description="Disordered" evidence="1">
    <location>
        <begin position="617"/>
        <end position="637"/>
    </location>
</feature>
<dbReference type="CDD" id="cd00303">
    <property type="entry name" value="retropepsin_like"/>
    <property type="match status" value="1"/>
</dbReference>
<organism evidence="2 3">
    <name type="scientific">Knipowitschia caucasica</name>
    <name type="common">Caucasian dwarf goby</name>
    <name type="synonym">Pomatoschistus caucasicus</name>
    <dbReference type="NCBI Taxonomy" id="637954"/>
    <lineage>
        <taxon>Eukaryota</taxon>
        <taxon>Metazoa</taxon>
        <taxon>Chordata</taxon>
        <taxon>Craniata</taxon>
        <taxon>Vertebrata</taxon>
        <taxon>Euteleostomi</taxon>
        <taxon>Actinopterygii</taxon>
        <taxon>Neopterygii</taxon>
        <taxon>Teleostei</taxon>
        <taxon>Neoteleostei</taxon>
        <taxon>Acanthomorphata</taxon>
        <taxon>Gobiaria</taxon>
        <taxon>Gobiiformes</taxon>
        <taxon>Gobioidei</taxon>
        <taxon>Gobiidae</taxon>
        <taxon>Gobiinae</taxon>
        <taxon>Knipowitschia</taxon>
    </lineage>
</organism>
<dbReference type="InterPro" id="IPR021109">
    <property type="entry name" value="Peptidase_aspartic_dom_sf"/>
</dbReference>
<protein>
    <recommendedName>
        <fullName evidence="4">Peptidase A2 domain-containing protein</fullName>
    </recommendedName>
</protein>
<proteinExistence type="predicted"/>
<dbReference type="AlphaFoldDB" id="A0AAV2KRX7"/>
<gene>
    <name evidence="2" type="ORF">KC01_LOCUS19621</name>
</gene>
<reference evidence="2 3" key="1">
    <citation type="submission" date="2024-04" db="EMBL/GenBank/DDBJ databases">
        <authorList>
            <person name="Waldvogel A.-M."/>
            <person name="Schoenle A."/>
        </authorList>
    </citation>
    <scope>NUCLEOTIDE SEQUENCE [LARGE SCALE GENOMIC DNA]</scope>
</reference>
<dbReference type="Proteomes" id="UP001497482">
    <property type="component" value="Chromosome 19"/>
</dbReference>
<keyword evidence="3" id="KW-1185">Reference proteome</keyword>
<feature type="compositionally biased region" description="Basic and acidic residues" evidence="1">
    <location>
        <begin position="94"/>
        <end position="103"/>
    </location>
</feature>
<sequence length="637" mass="72733">MTFPKPPFLSTHGPPHRSVPQRSVDNGPNHVARDPDQTTGPHPTTADPQHTIRRIDHFDPRLDPPTSQAMYHMTDHSRDPGTSPSVRDNPLPDPAHRDIKYETHGYQTHRPGLTADHGEQRPATRQWDGQRYYPDYRGRDAHYTPPIGRDPLGPSDRDFDRIARHINRFDPRPGMPTNARSYLRDVDFHTDRIPNASQSDKIFLIRLTSNREVNDFIERQPKAIKHDYNELCKAILAEYSDYGASGTLTAAMAVKQTHNELADCYYHRLRQAYFGNQNYEGMEEDKNFKALYIQNLHPNLSQLLAGRERPRTAAINKSNLSREEQSFLRALLRKAREKRPDTADVFAVSVSDETNDDYPYHLNDDLSVQQSEDTYFDPHVLRDLQDKVNKEPRDSHAQNENAHYDQRDVMVIRVNSITDSRRECPSTINCDPPFHQFIGDLQQKGTYGKLYLPVTLEDQWEHKALVDTAADISLIADYLFGKLQSLAREAHRDLKTQPCDLEIRPYSQVNTTIRKMALMRLTVGPMTLVHPVYISPFNAHPLLLGQDLLNRLKPIIDFQRLKIWAQVREPLPIPRPLGENHCYFIEAPPADGLQPAAAQTNTGQGTPTICAIGRANATKMDPTPRPRAKPPTLTGWT</sequence>
<evidence type="ECO:0000313" key="3">
    <source>
        <dbReference type="Proteomes" id="UP001497482"/>
    </source>
</evidence>
<accession>A0AAV2KRX7</accession>
<name>A0AAV2KRX7_KNICA</name>